<dbReference type="EMBL" id="RKST01000016">
    <property type="protein sequence ID" value="RUM96792.1"/>
    <property type="molecule type" value="Genomic_DNA"/>
</dbReference>
<dbReference type="OrthoDB" id="8445246at2"/>
<keyword evidence="2" id="KW-1185">Reference proteome</keyword>
<dbReference type="AlphaFoldDB" id="A0A432V405"/>
<protein>
    <submittedName>
        <fullName evidence="1">Uncharacterized protein</fullName>
    </submittedName>
</protein>
<evidence type="ECO:0000313" key="2">
    <source>
        <dbReference type="Proteomes" id="UP000281647"/>
    </source>
</evidence>
<organism evidence="1 2">
    <name type="scientific">Borborobacter arsenicus</name>
    <dbReference type="NCBI Taxonomy" id="1851146"/>
    <lineage>
        <taxon>Bacteria</taxon>
        <taxon>Pseudomonadati</taxon>
        <taxon>Pseudomonadota</taxon>
        <taxon>Alphaproteobacteria</taxon>
        <taxon>Hyphomicrobiales</taxon>
        <taxon>Phyllobacteriaceae</taxon>
        <taxon>Borborobacter</taxon>
    </lineage>
</organism>
<comment type="caution">
    <text evidence="1">The sequence shown here is derived from an EMBL/GenBank/DDBJ whole genome shotgun (WGS) entry which is preliminary data.</text>
</comment>
<dbReference type="RefSeq" id="WP_128627595.1">
    <property type="nucleotide sequence ID" value="NZ_RKST01000016.1"/>
</dbReference>
<proteinExistence type="predicted"/>
<evidence type="ECO:0000313" key="1">
    <source>
        <dbReference type="EMBL" id="RUM96792.1"/>
    </source>
</evidence>
<name>A0A432V405_9HYPH</name>
<gene>
    <name evidence="1" type="ORF">EET67_16310</name>
</gene>
<dbReference type="Proteomes" id="UP000281647">
    <property type="component" value="Unassembled WGS sequence"/>
</dbReference>
<accession>A0A432V405</accession>
<sequence length="128" mass="13652">MTVQTASAEIVEVDASPSGRHAKELVQALADFAKARSTRELIRSSGERQVRCALRVPLLKDGHPVRSAELGRVLRKVIRSAVDAASAGDHVIVDFIIASSSRLEIKAGPVAEMGGSLDGSTIDQFFRA</sequence>
<reference evidence="1 2" key="1">
    <citation type="submission" date="2018-11" db="EMBL/GenBank/DDBJ databases">
        <title>Pseudaminobacter arsenicus sp. nov., an arsenic-resistant bacterium isolated from arsenic-rich aquifers.</title>
        <authorList>
            <person name="Mu Y."/>
        </authorList>
    </citation>
    <scope>NUCLEOTIDE SEQUENCE [LARGE SCALE GENOMIC DNA]</scope>
    <source>
        <strain evidence="1 2">CB3</strain>
    </source>
</reference>